<evidence type="ECO:0000313" key="4">
    <source>
        <dbReference type="EMBL" id="OGG02184.1"/>
    </source>
</evidence>
<gene>
    <name evidence="4" type="ORF">A3F83_00680</name>
</gene>
<feature type="domain" description="CT398-like coiled coil hairpin" evidence="3">
    <location>
        <begin position="10"/>
        <end position="184"/>
    </location>
</feature>
<accession>A0A1F5YQ24</accession>
<dbReference type="STRING" id="1817867.A3F83_00680"/>
<dbReference type="InterPro" id="IPR052376">
    <property type="entry name" value="Oxidative_Scav/Glycosyltrans"/>
</dbReference>
<sequence>MEEMGLLLKLQELDLELHRFEAERAKLPAEMEQLEQQYGQFNTGLESQEAALKALKVAIREAESKTAHLEEISTKYKQQLLTVKTNREYSALLTEIESVKREKEELEEQIIKQMEKTETASREIEQLKQKLSELGAAKKEKQTELDLRLREIGGEISVRKQKRQELSRQVKTPVLRLYERIMSSRVNRAVVALHNGSCGGCFAHVPLQKVAAIRKGNQIHTCEGCGRILYYEDNQAS</sequence>
<proteinExistence type="predicted"/>
<dbReference type="AlphaFoldDB" id="A0A1F5YQ24"/>
<keyword evidence="1" id="KW-0175">Coiled coil</keyword>
<evidence type="ECO:0000259" key="3">
    <source>
        <dbReference type="Pfam" id="PF24481"/>
    </source>
</evidence>
<feature type="domain" description="C4-type zinc ribbon" evidence="2">
    <location>
        <begin position="197"/>
        <end position="229"/>
    </location>
</feature>
<evidence type="ECO:0000259" key="2">
    <source>
        <dbReference type="Pfam" id="PF02591"/>
    </source>
</evidence>
<evidence type="ECO:0000313" key="5">
    <source>
        <dbReference type="Proteomes" id="UP000179129"/>
    </source>
</evidence>
<dbReference type="PANTHER" id="PTHR39082:SF1">
    <property type="entry name" value="SCAVENGER RECEPTOR CLASS A MEMBER 3"/>
    <property type="match status" value="1"/>
</dbReference>
<dbReference type="InterPro" id="IPR056003">
    <property type="entry name" value="CT398_CC_hairpin"/>
</dbReference>
<dbReference type="Pfam" id="PF02591">
    <property type="entry name" value="Zn_ribbon_9"/>
    <property type="match status" value="1"/>
</dbReference>
<dbReference type="Pfam" id="PF24481">
    <property type="entry name" value="CT398_CC"/>
    <property type="match status" value="1"/>
</dbReference>
<evidence type="ECO:0000256" key="1">
    <source>
        <dbReference type="SAM" id="Coils"/>
    </source>
</evidence>
<protein>
    <submittedName>
        <fullName evidence="4">Uncharacterized protein</fullName>
    </submittedName>
</protein>
<dbReference type="Gene3D" id="1.10.287.1490">
    <property type="match status" value="1"/>
</dbReference>
<feature type="coiled-coil region" evidence="1">
    <location>
        <begin position="17"/>
        <end position="144"/>
    </location>
</feature>
<dbReference type="PANTHER" id="PTHR39082">
    <property type="entry name" value="PHOSPHOLIPASE C-BETA-2-RELATED"/>
    <property type="match status" value="1"/>
</dbReference>
<name>A0A1F5YQ24_9BACT</name>
<comment type="caution">
    <text evidence="4">The sequence shown here is derived from an EMBL/GenBank/DDBJ whole genome shotgun (WGS) entry which is preliminary data.</text>
</comment>
<dbReference type="Proteomes" id="UP000179129">
    <property type="component" value="Unassembled WGS sequence"/>
</dbReference>
<reference evidence="4 5" key="1">
    <citation type="journal article" date="2016" name="Nat. Commun.">
        <title>Thousands of microbial genomes shed light on interconnected biogeochemical processes in an aquifer system.</title>
        <authorList>
            <person name="Anantharaman K."/>
            <person name="Brown C.T."/>
            <person name="Hug L.A."/>
            <person name="Sharon I."/>
            <person name="Castelle C.J."/>
            <person name="Probst A.J."/>
            <person name="Thomas B.C."/>
            <person name="Singh A."/>
            <person name="Wilkins M.J."/>
            <person name="Karaoz U."/>
            <person name="Brodie E.L."/>
            <person name="Williams K.H."/>
            <person name="Hubbard S.S."/>
            <person name="Banfield J.F."/>
        </authorList>
    </citation>
    <scope>NUCLEOTIDE SEQUENCE [LARGE SCALE GENOMIC DNA]</scope>
</reference>
<dbReference type="EMBL" id="MFIX01000192">
    <property type="protein sequence ID" value="OGG02184.1"/>
    <property type="molecule type" value="Genomic_DNA"/>
</dbReference>
<organism evidence="4 5">
    <name type="scientific">Candidatus Glassbacteria bacterium RIFCSPLOWO2_12_FULL_58_11</name>
    <dbReference type="NCBI Taxonomy" id="1817867"/>
    <lineage>
        <taxon>Bacteria</taxon>
        <taxon>Candidatus Glassiibacteriota</taxon>
    </lineage>
</organism>
<dbReference type="InterPro" id="IPR003743">
    <property type="entry name" value="Zf-RING_7"/>
</dbReference>